<dbReference type="OrthoDB" id="621220at2"/>
<accession>A0A4R1LW92</accession>
<gene>
    <name evidence="5" type="ORF">C8N28_1721</name>
</gene>
<evidence type="ECO:0000256" key="1">
    <source>
        <dbReference type="ARBA" id="ARBA00004370"/>
    </source>
</evidence>
<keyword evidence="2" id="KW-0472">Membrane</keyword>
<evidence type="ECO:0000259" key="4">
    <source>
        <dbReference type="Pfam" id="PF01103"/>
    </source>
</evidence>
<dbReference type="RefSeq" id="WP_132223783.1">
    <property type="nucleotide sequence ID" value="NZ_SMGO01000002.1"/>
</dbReference>
<dbReference type="EMBL" id="SMGO01000002">
    <property type="protein sequence ID" value="TCK83132.1"/>
    <property type="molecule type" value="Genomic_DNA"/>
</dbReference>
<organism evidence="5 6">
    <name type="scientific">Albibacterium bauzanense</name>
    <dbReference type="NCBI Taxonomy" id="653929"/>
    <lineage>
        <taxon>Bacteria</taxon>
        <taxon>Pseudomonadati</taxon>
        <taxon>Bacteroidota</taxon>
        <taxon>Sphingobacteriia</taxon>
        <taxon>Sphingobacteriales</taxon>
        <taxon>Sphingobacteriaceae</taxon>
        <taxon>Albibacterium</taxon>
    </lineage>
</organism>
<comment type="subcellular location">
    <subcellularLocation>
        <location evidence="1">Membrane</location>
    </subcellularLocation>
</comment>
<feature type="chain" id="PRO_5020711771" evidence="3">
    <location>
        <begin position="26"/>
        <end position="411"/>
    </location>
</feature>
<name>A0A4R1LW92_9SPHI</name>
<feature type="domain" description="Bacterial surface antigen (D15)" evidence="4">
    <location>
        <begin position="165"/>
        <end position="280"/>
    </location>
</feature>
<dbReference type="AlphaFoldDB" id="A0A4R1LW92"/>
<evidence type="ECO:0000313" key="5">
    <source>
        <dbReference type="EMBL" id="TCK83132.1"/>
    </source>
</evidence>
<dbReference type="InterPro" id="IPR000184">
    <property type="entry name" value="Bac_surfAg_D15"/>
</dbReference>
<evidence type="ECO:0000256" key="2">
    <source>
        <dbReference type="ARBA" id="ARBA00023136"/>
    </source>
</evidence>
<dbReference type="Proteomes" id="UP000294616">
    <property type="component" value="Unassembled WGS sequence"/>
</dbReference>
<evidence type="ECO:0000256" key="3">
    <source>
        <dbReference type="SAM" id="SignalP"/>
    </source>
</evidence>
<dbReference type="Gene3D" id="2.40.160.50">
    <property type="entry name" value="membrane protein fhac: a member of the omp85/tpsb transporter family"/>
    <property type="match status" value="1"/>
</dbReference>
<sequence length="411" mass="46441">MHRLLRLIHLCLLLAIIPLFTYSQNASNAIAENNIASDTSKQKDLLDIGKSILKIKPKTLEEEKNKKAYFSILPTSGALPGGGNILITSTTAGFYLGNRDSTYLSSVVFTPYWNFKSRFGIPFRSNLWLANNTWNIKGDTHFMVYPQYTWGLGGGQPYEDKLLINYNYIRFYQSALKRIKPYFYAGIGYNLDYFHNIHTDYPTGLAGFTSYDYGTKESSNSFSSGITLNLLYDTRNNSINPIPGVYANLIYRINPTFLGTKTTWRSIYFDARKYIPLAKKPGQQNVLAVWSYFWTILDNHAPYLNLPSIGMEPQYKSGRGIEQSRYRGKSLIYLESEYRRDITNNGLFGFVVFASINSVTEPDSKRFKHINPAAGAGLRVKFNKGSNTNIAIDYGLSKGYSGVSISLGEAF</sequence>
<comment type="caution">
    <text evidence="5">The sequence shown here is derived from an EMBL/GenBank/DDBJ whole genome shotgun (WGS) entry which is preliminary data.</text>
</comment>
<keyword evidence="6" id="KW-1185">Reference proteome</keyword>
<feature type="signal peptide" evidence="3">
    <location>
        <begin position="1"/>
        <end position="25"/>
    </location>
</feature>
<keyword evidence="3" id="KW-0732">Signal</keyword>
<dbReference type="Pfam" id="PF01103">
    <property type="entry name" value="Omp85"/>
    <property type="match status" value="1"/>
</dbReference>
<protein>
    <submittedName>
        <fullName evidence="5">Surface antigen-like protein</fullName>
    </submittedName>
</protein>
<reference evidence="5 6" key="1">
    <citation type="submission" date="2019-03" db="EMBL/GenBank/DDBJ databases">
        <title>Genomic Encyclopedia of Archaeal and Bacterial Type Strains, Phase II (KMG-II): from individual species to whole genera.</title>
        <authorList>
            <person name="Goeker M."/>
        </authorList>
    </citation>
    <scope>NUCLEOTIDE SEQUENCE [LARGE SCALE GENOMIC DNA]</scope>
    <source>
        <strain evidence="5 6">DSM 22554</strain>
    </source>
</reference>
<proteinExistence type="predicted"/>
<evidence type="ECO:0000313" key="6">
    <source>
        <dbReference type="Proteomes" id="UP000294616"/>
    </source>
</evidence>
<dbReference type="GO" id="GO:0019867">
    <property type="term" value="C:outer membrane"/>
    <property type="evidence" value="ECO:0007669"/>
    <property type="project" value="InterPro"/>
</dbReference>